<feature type="compositionally biased region" description="Acidic residues" evidence="2">
    <location>
        <begin position="194"/>
        <end position="204"/>
    </location>
</feature>
<name>A0ABN8QCW3_9CNID</name>
<feature type="region of interest" description="Disordered" evidence="2">
    <location>
        <begin position="281"/>
        <end position="324"/>
    </location>
</feature>
<feature type="compositionally biased region" description="Polar residues" evidence="2">
    <location>
        <begin position="299"/>
        <end position="316"/>
    </location>
</feature>
<protein>
    <submittedName>
        <fullName evidence="3">Uncharacterized protein</fullName>
    </submittedName>
</protein>
<comment type="similarity">
    <text evidence="1">Belongs to the FAM89 family.</text>
</comment>
<evidence type="ECO:0000256" key="2">
    <source>
        <dbReference type="SAM" id="MobiDB-lite"/>
    </source>
</evidence>
<dbReference type="EMBL" id="CALNXK010000121">
    <property type="protein sequence ID" value="CAH3161709.1"/>
    <property type="molecule type" value="Genomic_DNA"/>
</dbReference>
<evidence type="ECO:0000313" key="3">
    <source>
        <dbReference type="EMBL" id="CAH3161709.1"/>
    </source>
</evidence>
<dbReference type="Proteomes" id="UP001159405">
    <property type="component" value="Unassembled WGS sequence"/>
</dbReference>
<reference evidence="3 4" key="1">
    <citation type="submission" date="2022-05" db="EMBL/GenBank/DDBJ databases">
        <authorList>
            <consortium name="Genoscope - CEA"/>
            <person name="William W."/>
        </authorList>
    </citation>
    <scope>NUCLEOTIDE SEQUENCE [LARGE SCALE GENOMIC DNA]</scope>
</reference>
<feature type="compositionally biased region" description="Basic and acidic residues" evidence="2">
    <location>
        <begin position="232"/>
        <end position="241"/>
    </location>
</feature>
<feature type="compositionally biased region" description="Low complexity" evidence="2">
    <location>
        <begin position="281"/>
        <end position="298"/>
    </location>
</feature>
<organism evidence="3 4">
    <name type="scientific">Porites lobata</name>
    <dbReference type="NCBI Taxonomy" id="104759"/>
    <lineage>
        <taxon>Eukaryota</taxon>
        <taxon>Metazoa</taxon>
        <taxon>Cnidaria</taxon>
        <taxon>Anthozoa</taxon>
        <taxon>Hexacorallia</taxon>
        <taxon>Scleractinia</taxon>
        <taxon>Fungiina</taxon>
        <taxon>Poritidae</taxon>
        <taxon>Porites</taxon>
    </lineage>
</organism>
<evidence type="ECO:0000313" key="4">
    <source>
        <dbReference type="Proteomes" id="UP001159405"/>
    </source>
</evidence>
<comment type="caution">
    <text evidence="3">The sequence shown here is derived from an EMBL/GenBank/DDBJ whole genome shotgun (WGS) entry which is preliminary data.</text>
</comment>
<proteinExistence type="inferred from homology"/>
<dbReference type="PANTHER" id="PTHR46949">
    <property type="entry name" value="LEUCINE REPEAT ADAPTER PROTEIN 25"/>
    <property type="match status" value="1"/>
</dbReference>
<feature type="region of interest" description="Disordered" evidence="2">
    <location>
        <begin position="118"/>
        <end position="142"/>
    </location>
</feature>
<feature type="region of interest" description="Disordered" evidence="2">
    <location>
        <begin position="191"/>
        <end position="254"/>
    </location>
</feature>
<keyword evidence="4" id="KW-1185">Reference proteome</keyword>
<accession>A0ABN8QCW3</accession>
<gene>
    <name evidence="3" type="ORF">PLOB_00005104</name>
</gene>
<sequence>MATPRRQIFVRPKSEIITVLDWQQVSNERPEQWQNETCLDAQFFESKNQKIKTGYVCGSYELTCERLGAESDNEAVENIPEVEHSRHNSTDVKRSALTINLRPKSVRVKPQLVKAQSMASLPRNVVDSDDSQSAVKDRSGLNRRKGSLDVSLAKLRHEMNSLRRQDMQLLEQLLNLNNSIQDFKLSQHALPYDSSDESDNADDTVMEKPLKPKRRLSRGDLGSNRSDQVGEIMERPLEPKRWHSRGSLGSDESDHAEIAMEAPLKPKRWLSRGSLGSDGSDYHSVSSRLSIGSGSVPSLSGSDVASYDSGQESGTGLKSCRRRSKGKFGSMDLRRVSFGAVRQRSGSEVFLNENEVVFPAKQVRRNSDFRLAEIKSIRTLSKRQSTIW</sequence>
<dbReference type="PANTHER" id="PTHR46949:SF1">
    <property type="entry name" value="AT07979P2"/>
    <property type="match status" value="1"/>
</dbReference>
<evidence type="ECO:0000256" key="1">
    <source>
        <dbReference type="ARBA" id="ARBA00038125"/>
    </source>
</evidence>